<feature type="region of interest" description="Disordered" evidence="1">
    <location>
        <begin position="1"/>
        <end position="39"/>
    </location>
</feature>
<name>A0AAV7T725_PLEWA</name>
<comment type="caution">
    <text evidence="2">The sequence shown here is derived from an EMBL/GenBank/DDBJ whole genome shotgun (WGS) entry which is preliminary data.</text>
</comment>
<sequence length="81" mass="8747">MSRQALARSQAPIIQTHTSPLGKRSISPILRRHTGKNCHGHRRLEHGEGAFRSALAVAISLTFFSANKTSVAVAPMSSQGR</sequence>
<evidence type="ECO:0000313" key="3">
    <source>
        <dbReference type="Proteomes" id="UP001066276"/>
    </source>
</evidence>
<reference evidence="2" key="1">
    <citation type="journal article" date="2022" name="bioRxiv">
        <title>Sequencing and chromosome-scale assembly of the giantPleurodeles waltlgenome.</title>
        <authorList>
            <person name="Brown T."/>
            <person name="Elewa A."/>
            <person name="Iarovenko S."/>
            <person name="Subramanian E."/>
            <person name="Araus A.J."/>
            <person name="Petzold A."/>
            <person name="Susuki M."/>
            <person name="Suzuki K.-i.T."/>
            <person name="Hayashi T."/>
            <person name="Toyoda A."/>
            <person name="Oliveira C."/>
            <person name="Osipova E."/>
            <person name="Leigh N.D."/>
            <person name="Simon A."/>
            <person name="Yun M.H."/>
        </authorList>
    </citation>
    <scope>NUCLEOTIDE SEQUENCE</scope>
    <source>
        <strain evidence="2">20211129_DDA</strain>
        <tissue evidence="2">Liver</tissue>
    </source>
</reference>
<organism evidence="2 3">
    <name type="scientific">Pleurodeles waltl</name>
    <name type="common">Iberian ribbed newt</name>
    <dbReference type="NCBI Taxonomy" id="8319"/>
    <lineage>
        <taxon>Eukaryota</taxon>
        <taxon>Metazoa</taxon>
        <taxon>Chordata</taxon>
        <taxon>Craniata</taxon>
        <taxon>Vertebrata</taxon>
        <taxon>Euteleostomi</taxon>
        <taxon>Amphibia</taxon>
        <taxon>Batrachia</taxon>
        <taxon>Caudata</taxon>
        <taxon>Salamandroidea</taxon>
        <taxon>Salamandridae</taxon>
        <taxon>Pleurodelinae</taxon>
        <taxon>Pleurodeles</taxon>
    </lineage>
</organism>
<proteinExistence type="predicted"/>
<evidence type="ECO:0000256" key="1">
    <source>
        <dbReference type="SAM" id="MobiDB-lite"/>
    </source>
</evidence>
<evidence type="ECO:0000313" key="2">
    <source>
        <dbReference type="EMBL" id="KAJ1172186.1"/>
    </source>
</evidence>
<feature type="compositionally biased region" description="Basic residues" evidence="1">
    <location>
        <begin position="30"/>
        <end position="39"/>
    </location>
</feature>
<accession>A0AAV7T725</accession>
<keyword evidence="3" id="KW-1185">Reference proteome</keyword>
<dbReference type="Proteomes" id="UP001066276">
    <property type="component" value="Chromosome 4_1"/>
</dbReference>
<dbReference type="AlphaFoldDB" id="A0AAV7T725"/>
<gene>
    <name evidence="2" type="ORF">NDU88_004036</name>
</gene>
<protein>
    <submittedName>
        <fullName evidence="2">Uncharacterized protein</fullName>
    </submittedName>
</protein>
<dbReference type="EMBL" id="JANPWB010000007">
    <property type="protein sequence ID" value="KAJ1172186.1"/>
    <property type="molecule type" value="Genomic_DNA"/>
</dbReference>